<feature type="region of interest" description="Disordered" evidence="1">
    <location>
        <begin position="175"/>
        <end position="195"/>
    </location>
</feature>
<sequence>MKRLHCTFATLLSAGLLVGCTPTTMEPVTIEPSYKLIDLWWAGKDNGIPLSVTGTPYGMNADEAAASFADNMRVPGYAPQVDIRPRTSEDGRSGWSMVLAFDAPQSASASDVCSTTRGHSLDSTPTAGEKPQTVFAAFCRNGSRVTSTRASLPGEITGAEDPRLQRILQQVSGALFPRHNPHLDDRDNQGNDWNS</sequence>
<protein>
    <recommendedName>
        <fullName evidence="4">Lipoprotein</fullName>
    </recommendedName>
</protein>
<name>A0ABV8UN95_9PROT</name>
<evidence type="ECO:0008006" key="4">
    <source>
        <dbReference type="Google" id="ProtNLM"/>
    </source>
</evidence>
<accession>A0ABV8UN95</accession>
<dbReference type="RefSeq" id="WP_382422672.1">
    <property type="nucleotide sequence ID" value="NZ_JBHSCW010000007.1"/>
</dbReference>
<dbReference type="PROSITE" id="PS51257">
    <property type="entry name" value="PROKAR_LIPOPROTEIN"/>
    <property type="match status" value="1"/>
</dbReference>
<feature type="region of interest" description="Disordered" evidence="1">
    <location>
        <begin position="109"/>
        <end position="128"/>
    </location>
</feature>
<dbReference type="EMBL" id="JBHSCW010000007">
    <property type="protein sequence ID" value="MFC4352323.1"/>
    <property type="molecule type" value="Genomic_DNA"/>
</dbReference>
<comment type="caution">
    <text evidence="2">The sequence shown here is derived from an EMBL/GenBank/DDBJ whole genome shotgun (WGS) entry which is preliminary data.</text>
</comment>
<gene>
    <name evidence="2" type="ORF">ACFOW6_12310</name>
</gene>
<evidence type="ECO:0000313" key="3">
    <source>
        <dbReference type="Proteomes" id="UP001595799"/>
    </source>
</evidence>
<evidence type="ECO:0000313" key="2">
    <source>
        <dbReference type="EMBL" id="MFC4352323.1"/>
    </source>
</evidence>
<evidence type="ECO:0000256" key="1">
    <source>
        <dbReference type="SAM" id="MobiDB-lite"/>
    </source>
</evidence>
<feature type="compositionally biased region" description="Polar residues" evidence="1">
    <location>
        <begin position="109"/>
        <end position="126"/>
    </location>
</feature>
<dbReference type="Proteomes" id="UP001595799">
    <property type="component" value="Unassembled WGS sequence"/>
</dbReference>
<proteinExistence type="predicted"/>
<reference evidence="3" key="1">
    <citation type="journal article" date="2019" name="Int. J. Syst. Evol. Microbiol.">
        <title>The Global Catalogue of Microorganisms (GCM) 10K type strain sequencing project: providing services to taxonomists for standard genome sequencing and annotation.</title>
        <authorList>
            <consortium name="The Broad Institute Genomics Platform"/>
            <consortium name="The Broad Institute Genome Sequencing Center for Infectious Disease"/>
            <person name="Wu L."/>
            <person name="Ma J."/>
        </authorList>
    </citation>
    <scope>NUCLEOTIDE SEQUENCE [LARGE SCALE GENOMIC DNA]</scope>
    <source>
        <strain evidence="3">CECT 8472</strain>
    </source>
</reference>
<keyword evidence="3" id="KW-1185">Reference proteome</keyword>
<organism evidence="2 3">
    <name type="scientific">Fodinicurvata halophila</name>
    <dbReference type="NCBI Taxonomy" id="1419723"/>
    <lineage>
        <taxon>Bacteria</taxon>
        <taxon>Pseudomonadati</taxon>
        <taxon>Pseudomonadota</taxon>
        <taxon>Alphaproteobacteria</taxon>
        <taxon>Rhodospirillales</taxon>
        <taxon>Rhodovibrionaceae</taxon>
        <taxon>Fodinicurvata</taxon>
    </lineage>
</organism>